<dbReference type="EMBL" id="VSRR010050929">
    <property type="protein sequence ID" value="MPC79361.1"/>
    <property type="molecule type" value="Genomic_DNA"/>
</dbReference>
<protein>
    <submittedName>
        <fullName evidence="1">Uncharacterized protein</fullName>
    </submittedName>
</protein>
<reference evidence="1 2" key="1">
    <citation type="submission" date="2019-05" db="EMBL/GenBank/DDBJ databases">
        <title>Another draft genome of Portunus trituberculatus and its Hox gene families provides insights of decapod evolution.</title>
        <authorList>
            <person name="Jeong J.-H."/>
            <person name="Song I."/>
            <person name="Kim S."/>
            <person name="Choi T."/>
            <person name="Kim D."/>
            <person name="Ryu S."/>
            <person name="Kim W."/>
        </authorList>
    </citation>
    <scope>NUCLEOTIDE SEQUENCE [LARGE SCALE GENOMIC DNA]</scope>
    <source>
        <tissue evidence="1">Muscle</tissue>
    </source>
</reference>
<dbReference type="Proteomes" id="UP000324222">
    <property type="component" value="Unassembled WGS sequence"/>
</dbReference>
<name>A0A5B7I1X5_PORTR</name>
<comment type="caution">
    <text evidence="1">The sequence shown here is derived from an EMBL/GenBank/DDBJ whole genome shotgun (WGS) entry which is preliminary data.</text>
</comment>
<evidence type="ECO:0000313" key="2">
    <source>
        <dbReference type="Proteomes" id="UP000324222"/>
    </source>
</evidence>
<sequence>MDSKVPCFSCRQRYYYSCYNLTRHCVLCYRYHYDDCLYYYYCYYYYYYYYYYYEERKPASHGDGRIALVGIW</sequence>
<keyword evidence="2" id="KW-1185">Reference proteome</keyword>
<organism evidence="1 2">
    <name type="scientific">Portunus trituberculatus</name>
    <name type="common">Swimming crab</name>
    <name type="synonym">Neptunus trituberculatus</name>
    <dbReference type="NCBI Taxonomy" id="210409"/>
    <lineage>
        <taxon>Eukaryota</taxon>
        <taxon>Metazoa</taxon>
        <taxon>Ecdysozoa</taxon>
        <taxon>Arthropoda</taxon>
        <taxon>Crustacea</taxon>
        <taxon>Multicrustacea</taxon>
        <taxon>Malacostraca</taxon>
        <taxon>Eumalacostraca</taxon>
        <taxon>Eucarida</taxon>
        <taxon>Decapoda</taxon>
        <taxon>Pleocyemata</taxon>
        <taxon>Brachyura</taxon>
        <taxon>Eubrachyura</taxon>
        <taxon>Portunoidea</taxon>
        <taxon>Portunidae</taxon>
        <taxon>Portuninae</taxon>
        <taxon>Portunus</taxon>
    </lineage>
</organism>
<proteinExistence type="predicted"/>
<dbReference type="AlphaFoldDB" id="A0A5B7I1X5"/>
<gene>
    <name evidence="1" type="ORF">E2C01_073885</name>
</gene>
<evidence type="ECO:0000313" key="1">
    <source>
        <dbReference type="EMBL" id="MPC79361.1"/>
    </source>
</evidence>
<accession>A0A5B7I1X5</accession>